<evidence type="ECO:0000259" key="16">
    <source>
        <dbReference type="PROSITE" id="PS50089"/>
    </source>
</evidence>
<comment type="catalytic activity">
    <reaction evidence="1">
        <text>S-ubiquitinyl-[E2 ubiquitin-conjugating enzyme]-L-cysteine + [acceptor protein]-L-lysine = [E2 ubiquitin-conjugating enzyme]-L-cysteine + N(6)-ubiquitinyl-[acceptor protein]-L-lysine.</text>
        <dbReference type="EC" id="2.3.2.27"/>
    </reaction>
</comment>
<feature type="transmembrane region" description="Helical" evidence="15">
    <location>
        <begin position="1455"/>
        <end position="1477"/>
    </location>
</feature>
<keyword evidence="19" id="KW-1185">Reference proteome</keyword>
<feature type="domain" description="RING-CH-type" evidence="17">
    <location>
        <begin position="34"/>
        <end position="95"/>
    </location>
</feature>
<dbReference type="PANTHER" id="PTHR13145">
    <property type="entry name" value="SSM4 PROTEIN"/>
    <property type="match status" value="1"/>
</dbReference>
<feature type="compositionally biased region" description="Polar residues" evidence="14">
    <location>
        <begin position="513"/>
        <end position="528"/>
    </location>
</feature>
<dbReference type="Gene3D" id="3.30.40.10">
    <property type="entry name" value="Zinc/RING finger domain, C3HC4 (zinc finger)"/>
    <property type="match status" value="1"/>
</dbReference>
<evidence type="ECO:0000256" key="1">
    <source>
        <dbReference type="ARBA" id="ARBA00000900"/>
    </source>
</evidence>
<dbReference type="SMART" id="SM00744">
    <property type="entry name" value="RINGv"/>
    <property type="match status" value="1"/>
</dbReference>
<evidence type="ECO:0000256" key="14">
    <source>
        <dbReference type="SAM" id="MobiDB-lite"/>
    </source>
</evidence>
<proteinExistence type="predicted"/>
<evidence type="ECO:0000256" key="8">
    <source>
        <dbReference type="ARBA" id="ARBA00022771"/>
    </source>
</evidence>
<feature type="transmembrane region" description="Helical" evidence="15">
    <location>
        <begin position="1055"/>
        <end position="1076"/>
    </location>
</feature>
<evidence type="ECO:0000256" key="2">
    <source>
        <dbReference type="ARBA" id="ARBA00004141"/>
    </source>
</evidence>
<keyword evidence="8 13" id="KW-0863">Zinc-finger</keyword>
<dbReference type="EMBL" id="LFMY01000004">
    <property type="protein sequence ID" value="OKL61484.1"/>
    <property type="molecule type" value="Genomic_DNA"/>
</dbReference>
<keyword evidence="10" id="KW-0862">Zinc</keyword>
<keyword evidence="7" id="KW-0479">Metal-binding</keyword>
<dbReference type="InterPro" id="IPR013083">
    <property type="entry name" value="Znf_RING/FYVE/PHD"/>
</dbReference>
<comment type="pathway">
    <text evidence="3">Protein modification; protein ubiquitination.</text>
</comment>
<feature type="transmembrane region" description="Helical" evidence="15">
    <location>
        <begin position="123"/>
        <end position="142"/>
    </location>
</feature>
<evidence type="ECO:0000256" key="13">
    <source>
        <dbReference type="PROSITE-ProRule" id="PRU00175"/>
    </source>
</evidence>
<feature type="transmembrane region" description="Helical" evidence="15">
    <location>
        <begin position="961"/>
        <end position="981"/>
    </location>
</feature>
<evidence type="ECO:0000256" key="9">
    <source>
        <dbReference type="ARBA" id="ARBA00022786"/>
    </source>
</evidence>
<evidence type="ECO:0000256" key="7">
    <source>
        <dbReference type="ARBA" id="ARBA00022723"/>
    </source>
</evidence>
<dbReference type="GeneID" id="31003392"/>
<evidence type="ECO:0000256" key="10">
    <source>
        <dbReference type="ARBA" id="ARBA00022833"/>
    </source>
</evidence>
<dbReference type="InterPro" id="IPR011016">
    <property type="entry name" value="Znf_RING-CH"/>
</dbReference>
<feature type="region of interest" description="Disordered" evidence="14">
    <location>
        <begin position="1"/>
        <end position="33"/>
    </location>
</feature>
<feature type="transmembrane region" description="Helical" evidence="15">
    <location>
        <begin position="1418"/>
        <end position="1443"/>
    </location>
</feature>
<dbReference type="STRING" id="1441469.A0A225AT04"/>
<dbReference type="PROSITE" id="PS50089">
    <property type="entry name" value="ZF_RING_2"/>
    <property type="match status" value="1"/>
</dbReference>
<keyword evidence="5" id="KW-0808">Transferase</keyword>
<feature type="transmembrane region" description="Helical" evidence="15">
    <location>
        <begin position="1320"/>
        <end position="1343"/>
    </location>
</feature>
<protein>
    <recommendedName>
        <fullName evidence="4">RING-type E3 ubiquitin transferase</fullName>
        <ecNumber evidence="4">2.3.2.27</ecNumber>
    </recommendedName>
</protein>
<dbReference type="OrthoDB" id="1108038at2759"/>
<feature type="transmembrane region" description="Helical" evidence="15">
    <location>
        <begin position="1117"/>
        <end position="1140"/>
    </location>
</feature>
<feature type="transmembrane region" description="Helical" evidence="15">
    <location>
        <begin position="1550"/>
        <end position="1568"/>
    </location>
</feature>
<dbReference type="PANTHER" id="PTHR13145:SF0">
    <property type="entry name" value="E3 UBIQUITIN-PROTEIN LIGASE MARCHF6"/>
    <property type="match status" value="1"/>
</dbReference>
<feature type="transmembrane region" description="Helical" evidence="15">
    <location>
        <begin position="772"/>
        <end position="797"/>
    </location>
</feature>
<keyword evidence="6 15" id="KW-0812">Transmembrane</keyword>
<feature type="transmembrane region" description="Helical" evidence="15">
    <location>
        <begin position="1508"/>
        <end position="1530"/>
    </location>
</feature>
<feature type="region of interest" description="Disordered" evidence="14">
    <location>
        <begin position="600"/>
        <end position="627"/>
    </location>
</feature>
<name>A0A225AT04_TALAT</name>
<dbReference type="GO" id="GO:0008270">
    <property type="term" value="F:zinc ion binding"/>
    <property type="evidence" value="ECO:0007669"/>
    <property type="project" value="UniProtKB-KW"/>
</dbReference>
<dbReference type="GO" id="GO:0061630">
    <property type="term" value="F:ubiquitin protein ligase activity"/>
    <property type="evidence" value="ECO:0007669"/>
    <property type="project" value="UniProtKB-EC"/>
</dbReference>
<dbReference type="EC" id="2.3.2.27" evidence="4"/>
<feature type="compositionally biased region" description="Polar residues" evidence="14">
    <location>
        <begin position="488"/>
        <end position="499"/>
    </location>
</feature>
<evidence type="ECO:0000256" key="3">
    <source>
        <dbReference type="ARBA" id="ARBA00004906"/>
    </source>
</evidence>
<dbReference type="Pfam" id="PF12906">
    <property type="entry name" value="RINGv"/>
    <property type="match status" value="1"/>
</dbReference>
<keyword evidence="11 15" id="KW-1133">Transmembrane helix</keyword>
<feature type="transmembrane region" description="Helical" evidence="15">
    <location>
        <begin position="1363"/>
        <end position="1383"/>
    </location>
</feature>
<dbReference type="FunFam" id="3.30.40.10:FF:000287">
    <property type="entry name" value="RING finger membrane protein"/>
    <property type="match status" value="1"/>
</dbReference>
<dbReference type="GO" id="GO:0005789">
    <property type="term" value="C:endoplasmic reticulum membrane"/>
    <property type="evidence" value="ECO:0007669"/>
    <property type="project" value="TreeGrafter"/>
</dbReference>
<feature type="compositionally biased region" description="Polar residues" evidence="14">
    <location>
        <begin position="380"/>
        <end position="394"/>
    </location>
</feature>
<comment type="subcellular location">
    <subcellularLocation>
        <location evidence="2">Membrane</location>
        <topology evidence="2">Multi-pass membrane protein</topology>
    </subcellularLocation>
</comment>
<dbReference type="SUPFAM" id="SSF57850">
    <property type="entry name" value="RING/U-box"/>
    <property type="match status" value="1"/>
</dbReference>
<evidence type="ECO:0000256" key="4">
    <source>
        <dbReference type="ARBA" id="ARBA00012483"/>
    </source>
</evidence>
<evidence type="ECO:0000256" key="15">
    <source>
        <dbReference type="SAM" id="Phobius"/>
    </source>
</evidence>
<comment type="caution">
    <text evidence="18">The sequence shown here is derived from an EMBL/GenBank/DDBJ whole genome shotgun (WGS) entry which is preliminary data.</text>
</comment>
<gene>
    <name evidence="18" type="ORF">UA08_03637</name>
</gene>
<dbReference type="InterPro" id="IPR056521">
    <property type="entry name" value="MARCHF6-like_C"/>
</dbReference>
<evidence type="ECO:0000259" key="17">
    <source>
        <dbReference type="PROSITE" id="PS51292"/>
    </source>
</evidence>
<evidence type="ECO:0000256" key="12">
    <source>
        <dbReference type="ARBA" id="ARBA00023136"/>
    </source>
</evidence>
<feature type="domain" description="RING-type" evidence="16">
    <location>
        <begin position="42"/>
        <end position="89"/>
    </location>
</feature>
<sequence>MDTEQGPRAMRGVSPLPDLMNDPAYATNTDTKGKGLDEPDTCRICRGEGSEEDQLFYPCKCSGSIKFVHQSCLMEWLSHSQKKYCELCKTPFRFTKLYDPGMPAKLPAPIFIRELAIHGLRSLLTWLRLLLVAFVWLGWLPWSMRAIWRALFWLADGRWPSPNVAQLPPTAANQSDIQTGTIPAPSDPAVSAATQTVTNILPGVLSPVTSILNLSTEEPLGFAIAKRVLLNIFLPSISISGGGNASQISSTPSLRSRQPSWLSNVTFLNSLTPSPTVNNIVIDTLEGQLITLLVVVSFILVFLIREWVVQQQPAVNLGEEERDAVVRLMAENQNQANNRPRDLAEAPEMPSPIAVRNADLERPENQSSVYEYPVNDEEISSTGSLQTSHASSELTPIESRPTFETRASGSRPTLRSRNALDGASNIRRTIEEAVNEPGTHTWPGIDTFKDFWNRGEGNPDEILRIIREEGREDELGWIVNAMTTLNRTNTSRSPTSINFDSRGHDDETVGEGPSSSGYHARSTSNVFHHNSESESLPGVSTFTHLDPLDSAHSQEDNVDLSNIPHDWNEWSIREEEEEEDEVPAPDSVAAIETERTLEIQTSSIEPLVDATSNTQNNDTAPPSENTQGFQQGFVNRVFDWFWGDLAAPEEPGAHLQDDEHVVEDPALEAPFVPLPNRHNGAADAAAPNPWREPAVPQADNDADAVDDGDDFEGILELIGIQGPIFGLLQNGVFCALLFSFTIAVAIWLPYLWGKIALVFFTSPLRLMIRVPLAMLSITADVIVDSLIGSVGYVLYVVSLMIRNLLRPIAGFIPLLERMPQGTSFTHTSLTLIDGSSQRLKRVLGGFFDFHDTDLPMFSVLAHQALRIHEARIVRFFELFFEGAKFVLHDMPLKLLSGDYRIDMMLAASKVDMTTVANFKEELFGFAKSLFSIYGKSEWDNDVSFLVHPGYDLARWDTKDRAIAIVTGYVFASLLGILYLKVTGFFTGTNRAQRPEGVVAEILHQAGGVMKVILIIGIEMLVFPLYSGLLLDVALMPLFENATFTSRLAFTLSAPLTSLFVHWFIGTCYMFHFALFVSMCRKIMRSGVLYFIRDPDDPNFHPVRDVLERDIITQLRKIAFSALVYGGLVIICLGGVVWGLSYAFDGVLPIRWSSNTPILEFPVDLLFYNFVMPVILRIIKPSDGLHNMYDWWFYRCARFLRLSEFLLGERHKDEEGHHVGRTWTDLLSGKRGDVENPVITDEDRKATEEKGNNLFFVRDGKFVRAPASDQVRIPKGIKVFLEVTEDNERVDNIADNDEGLHGKHNEMFIQVYIPPHFRLRIFTFIFMIWVFATVTGIGATILPLVIGRRLLSSFFPQFVRMNDIYAFSVGISISVSTAYAVIYMKSGYRKLQASLQPMLSNPGQAASDTAEIILCVMRLVYLSAAFVFLIPSLSALLTELYVFIPVQTYMHSQETHVIHFVQDWAVGVLYVQMVYIYIQWRSTSRLATALNTIARDNWLRPNTRLATRALILPALILTFFAVSLPLCLGFVANETIFPRSGSDVQSRVYRYSYPASLAACLLIYAFYLLRRQIGVWRANIRDEVYLIGERLHNLGEKRARDVTAVRRRVSTA</sequence>
<keyword evidence="12 15" id="KW-0472">Membrane</keyword>
<dbReference type="Pfam" id="PF23113">
    <property type="entry name" value="MARCHF6_C"/>
    <property type="match status" value="1"/>
</dbReference>
<dbReference type="GO" id="GO:0036503">
    <property type="term" value="P:ERAD pathway"/>
    <property type="evidence" value="ECO:0007669"/>
    <property type="project" value="TreeGrafter"/>
</dbReference>
<evidence type="ECO:0000256" key="6">
    <source>
        <dbReference type="ARBA" id="ARBA00022692"/>
    </source>
</evidence>
<accession>A0A225AT04</accession>
<dbReference type="InterPro" id="IPR057211">
    <property type="entry name" value="DUF7889"/>
</dbReference>
<feature type="compositionally biased region" description="Polar residues" evidence="14">
    <location>
        <begin position="405"/>
        <end position="416"/>
    </location>
</feature>
<evidence type="ECO:0000256" key="11">
    <source>
        <dbReference type="ARBA" id="ARBA00022989"/>
    </source>
</evidence>
<feature type="region of interest" description="Disordered" evidence="14">
    <location>
        <begin position="488"/>
        <end position="537"/>
    </location>
</feature>
<feature type="transmembrane region" description="Helical" evidence="15">
    <location>
        <begin position="732"/>
        <end position="752"/>
    </location>
</feature>
<dbReference type="InterPro" id="IPR001841">
    <property type="entry name" value="Znf_RING"/>
</dbReference>
<evidence type="ECO:0000313" key="18">
    <source>
        <dbReference type="EMBL" id="OKL61484.1"/>
    </source>
</evidence>
<evidence type="ECO:0000313" key="19">
    <source>
        <dbReference type="Proteomes" id="UP000214365"/>
    </source>
</evidence>
<dbReference type="RefSeq" id="XP_020121605.1">
    <property type="nucleotide sequence ID" value="XM_020265959.1"/>
</dbReference>
<dbReference type="Pfam" id="PF25417">
    <property type="entry name" value="DUF7889"/>
    <property type="match status" value="1"/>
</dbReference>
<keyword evidence="9" id="KW-0833">Ubl conjugation pathway</keyword>
<feature type="transmembrane region" description="Helical" evidence="15">
    <location>
        <begin position="1160"/>
        <end position="1178"/>
    </location>
</feature>
<organism evidence="18 19">
    <name type="scientific">Talaromyces atroroseus</name>
    <dbReference type="NCBI Taxonomy" id="1441469"/>
    <lineage>
        <taxon>Eukaryota</taxon>
        <taxon>Fungi</taxon>
        <taxon>Dikarya</taxon>
        <taxon>Ascomycota</taxon>
        <taxon>Pezizomycotina</taxon>
        <taxon>Eurotiomycetes</taxon>
        <taxon>Eurotiomycetidae</taxon>
        <taxon>Eurotiales</taxon>
        <taxon>Trichocomaceae</taxon>
        <taxon>Talaromyces</taxon>
        <taxon>Talaromyces sect. Trachyspermi</taxon>
    </lineage>
</organism>
<dbReference type="Proteomes" id="UP000214365">
    <property type="component" value="Unassembled WGS sequence"/>
</dbReference>
<dbReference type="PROSITE" id="PS51292">
    <property type="entry name" value="ZF_RING_CH"/>
    <property type="match status" value="1"/>
</dbReference>
<feature type="region of interest" description="Disordered" evidence="14">
    <location>
        <begin position="377"/>
        <end position="423"/>
    </location>
</feature>
<dbReference type="CDD" id="cd16702">
    <property type="entry name" value="RING_CH-C4HC3_MARCH6"/>
    <property type="match status" value="1"/>
</dbReference>
<reference evidence="18 19" key="1">
    <citation type="submission" date="2015-06" db="EMBL/GenBank/DDBJ databases">
        <title>Talaromyces atroroseus IBT 11181 draft genome.</title>
        <authorList>
            <person name="Rasmussen K.B."/>
            <person name="Rasmussen S."/>
            <person name="Petersen B."/>
            <person name="Sicheritz-Ponten T."/>
            <person name="Mortensen U.H."/>
            <person name="Thrane U."/>
        </authorList>
    </citation>
    <scope>NUCLEOTIDE SEQUENCE [LARGE SCALE GENOMIC DNA]</scope>
    <source>
        <strain evidence="18 19">IBT 11181</strain>
    </source>
</reference>
<evidence type="ECO:0000256" key="5">
    <source>
        <dbReference type="ARBA" id="ARBA00022679"/>
    </source>
</evidence>